<evidence type="ECO:0000313" key="2">
    <source>
        <dbReference type="Proteomes" id="UP000054485"/>
    </source>
</evidence>
<dbReference type="PANTHER" id="PTHR47182">
    <property type="entry name" value="CELL WALL ALPHA-1,3-GLUCAN SYNTHASE AGS1-RELATED"/>
    <property type="match status" value="1"/>
</dbReference>
<dbReference type="GO" id="GO:0016787">
    <property type="term" value="F:hydrolase activity"/>
    <property type="evidence" value="ECO:0007669"/>
    <property type="project" value="UniProtKB-KW"/>
</dbReference>
<dbReference type="EMBL" id="KN836402">
    <property type="protein sequence ID" value="KIK32107.1"/>
    <property type="molecule type" value="Genomic_DNA"/>
</dbReference>
<dbReference type="InterPro" id="IPR058655">
    <property type="entry name" value="Mok11-14/Ags1-like"/>
</dbReference>
<name>A0A0D0ACU1_9AGAM</name>
<dbReference type="SUPFAM" id="SSF51445">
    <property type="entry name" value="(Trans)glycosidases"/>
    <property type="match status" value="1"/>
</dbReference>
<dbReference type="GO" id="GO:0009277">
    <property type="term" value="C:fungal-type cell wall"/>
    <property type="evidence" value="ECO:0007669"/>
    <property type="project" value="TreeGrafter"/>
</dbReference>
<dbReference type="STRING" id="930992.A0A0D0ACU1"/>
<accession>A0A0D0ACU1</accession>
<reference evidence="2" key="2">
    <citation type="submission" date="2015-01" db="EMBL/GenBank/DDBJ databases">
        <title>Evolutionary Origins and Diversification of the Mycorrhizal Mutualists.</title>
        <authorList>
            <consortium name="DOE Joint Genome Institute"/>
            <consortium name="Mycorrhizal Genomics Consortium"/>
            <person name="Kohler A."/>
            <person name="Kuo A."/>
            <person name="Nagy L.G."/>
            <person name="Floudas D."/>
            <person name="Copeland A."/>
            <person name="Barry K.W."/>
            <person name="Cichocki N."/>
            <person name="Veneault-Fourrey C."/>
            <person name="LaButti K."/>
            <person name="Lindquist E.A."/>
            <person name="Lipzen A."/>
            <person name="Lundell T."/>
            <person name="Morin E."/>
            <person name="Murat C."/>
            <person name="Riley R."/>
            <person name="Ohm R."/>
            <person name="Sun H."/>
            <person name="Tunlid A."/>
            <person name="Henrissat B."/>
            <person name="Grigoriev I.V."/>
            <person name="Hibbett D.S."/>
            <person name="Martin F."/>
        </authorList>
    </citation>
    <scope>NUCLEOTIDE SEQUENCE [LARGE SCALE GENOMIC DNA]</scope>
    <source>
        <strain evidence="2">UH-Slu-Lm8-n1</strain>
    </source>
</reference>
<dbReference type="Proteomes" id="UP000054485">
    <property type="component" value="Unassembled WGS sequence"/>
</dbReference>
<dbReference type="InterPro" id="IPR017853">
    <property type="entry name" value="GH"/>
</dbReference>
<proteinExistence type="predicted"/>
<sequence>MSRVIYSPQIGNDRLVRIAAVVPDISATRGGRHSARPKSNQEIDHPIGSLEVCRSNNQLFGSPHEWDWRETQLRFAGDLKGLLTKLDYIQGYSPLDFSVLDPHWGPIDDWENFVDTVHQRGIAPFRLSEYLALYKTLNYLPWGLEQYANFSVIMATTSLTLIVMVTWKPLVSAQTGSVTVDGMTAWATATCACATNLGKKSFYITGEVTGGDTFGSLCMGRDSAPTMLHPSFLQATNLTESENQYFCALYKAWQHHGCYKLGSTRYFNMLLESSLTGCDDDWNLLDHFDPTMDMRRLQKHFMYLRTTYNALQDVLTSYSMEIEPSLSSSRVRTTLHLKWASGLYHVR</sequence>
<protein>
    <submittedName>
        <fullName evidence="1">Glycoside hydrolase family 13 protein</fullName>
    </submittedName>
</protein>
<feature type="non-terminal residue" evidence="1">
    <location>
        <position position="1"/>
    </location>
</feature>
<dbReference type="GO" id="GO:0047657">
    <property type="term" value="F:alpha-1,3-glucan synthase activity"/>
    <property type="evidence" value="ECO:0007669"/>
    <property type="project" value="TreeGrafter"/>
</dbReference>
<dbReference type="HOGENOM" id="CLU_803076_0_0_1"/>
<keyword evidence="1" id="KW-0378">Hydrolase</keyword>
<dbReference type="Gene3D" id="3.20.20.80">
    <property type="entry name" value="Glycosidases"/>
    <property type="match status" value="1"/>
</dbReference>
<gene>
    <name evidence="1" type="ORF">CY34DRAFT_760628</name>
</gene>
<reference evidence="1 2" key="1">
    <citation type="submission" date="2014-04" db="EMBL/GenBank/DDBJ databases">
        <authorList>
            <consortium name="DOE Joint Genome Institute"/>
            <person name="Kuo A."/>
            <person name="Ruytinx J."/>
            <person name="Rineau F."/>
            <person name="Colpaert J."/>
            <person name="Kohler A."/>
            <person name="Nagy L.G."/>
            <person name="Floudas D."/>
            <person name="Copeland A."/>
            <person name="Barry K.W."/>
            <person name="Cichocki N."/>
            <person name="Veneault-Fourrey C."/>
            <person name="LaButti K."/>
            <person name="Lindquist E.A."/>
            <person name="Lipzen A."/>
            <person name="Lundell T."/>
            <person name="Morin E."/>
            <person name="Murat C."/>
            <person name="Sun H."/>
            <person name="Tunlid A."/>
            <person name="Henrissat B."/>
            <person name="Grigoriev I.V."/>
            <person name="Hibbett D.S."/>
            <person name="Martin F."/>
            <person name="Nordberg H.P."/>
            <person name="Cantor M.N."/>
            <person name="Hua S.X."/>
        </authorList>
    </citation>
    <scope>NUCLEOTIDE SEQUENCE [LARGE SCALE GENOMIC DNA]</scope>
    <source>
        <strain evidence="1 2">UH-Slu-Lm8-n1</strain>
    </source>
</reference>
<dbReference type="OrthoDB" id="512920at2759"/>
<evidence type="ECO:0000313" key="1">
    <source>
        <dbReference type="EMBL" id="KIK32107.1"/>
    </source>
</evidence>
<dbReference type="AlphaFoldDB" id="A0A0D0ACU1"/>
<keyword evidence="2" id="KW-1185">Reference proteome</keyword>
<dbReference type="PANTHER" id="PTHR47182:SF2">
    <property type="entry name" value="CELL WALL ALPHA-1,3-GLUCAN SYNTHASE AGS1"/>
    <property type="match status" value="1"/>
</dbReference>
<dbReference type="GO" id="GO:0070600">
    <property type="term" value="P:fungal-type cell wall (1-&gt;3)-alpha-glucan biosynthetic process"/>
    <property type="evidence" value="ECO:0007669"/>
    <property type="project" value="TreeGrafter"/>
</dbReference>
<organism evidence="1 2">
    <name type="scientific">Suillus luteus UH-Slu-Lm8-n1</name>
    <dbReference type="NCBI Taxonomy" id="930992"/>
    <lineage>
        <taxon>Eukaryota</taxon>
        <taxon>Fungi</taxon>
        <taxon>Dikarya</taxon>
        <taxon>Basidiomycota</taxon>
        <taxon>Agaricomycotina</taxon>
        <taxon>Agaricomycetes</taxon>
        <taxon>Agaricomycetidae</taxon>
        <taxon>Boletales</taxon>
        <taxon>Suillineae</taxon>
        <taxon>Suillaceae</taxon>
        <taxon>Suillus</taxon>
    </lineage>
</organism>
<dbReference type="InParanoid" id="A0A0D0ACU1"/>